<evidence type="ECO:0000256" key="4">
    <source>
        <dbReference type="ARBA" id="ARBA00022989"/>
    </source>
</evidence>
<keyword evidence="8" id="KW-1185">Reference proteome</keyword>
<feature type="transmembrane region" description="Helical" evidence="6">
    <location>
        <begin position="129"/>
        <end position="151"/>
    </location>
</feature>
<evidence type="ECO:0000313" key="7">
    <source>
        <dbReference type="EMBL" id="MBP3059524.1"/>
    </source>
</evidence>
<keyword evidence="4 6" id="KW-1133">Transmembrane helix</keyword>
<dbReference type="InterPro" id="IPR003740">
    <property type="entry name" value="YitT"/>
</dbReference>
<evidence type="ECO:0000256" key="5">
    <source>
        <dbReference type="ARBA" id="ARBA00023136"/>
    </source>
</evidence>
<keyword evidence="3 6" id="KW-0812">Transmembrane</keyword>
<feature type="transmembrane region" description="Helical" evidence="6">
    <location>
        <begin position="90"/>
        <end position="109"/>
    </location>
</feature>
<reference evidence="7" key="1">
    <citation type="submission" date="2019-10" db="EMBL/GenBank/DDBJ databases">
        <title>Whole Genome Sequencing and Characterization of Texas Phoenix Palm Decline Phytoplasma Belongs to Lethal Yellowing (16SrIV) Group.</title>
        <authorList>
            <person name="Bao M."/>
        </authorList>
    </citation>
    <scope>NUCLEOTIDE SEQUENCE [LARGE SCALE GENOMIC DNA]</scope>
    <source>
        <strain evidence="7">ACPD</strain>
    </source>
</reference>
<comment type="subcellular location">
    <subcellularLocation>
        <location evidence="1">Cell membrane</location>
        <topology evidence="1">Multi-pass membrane protein</topology>
    </subcellularLocation>
</comment>
<feature type="transmembrane region" description="Helical" evidence="6">
    <location>
        <begin position="12"/>
        <end position="31"/>
    </location>
</feature>
<accession>A0ABS5BK10</accession>
<keyword evidence="2" id="KW-1003">Cell membrane</keyword>
<comment type="caution">
    <text evidence="7">The sequence shown here is derived from an EMBL/GenBank/DDBJ whole genome shotgun (WGS) entry which is preliminary data.</text>
</comment>
<feature type="transmembrane region" description="Helical" evidence="6">
    <location>
        <begin position="65"/>
        <end position="83"/>
    </location>
</feature>
<evidence type="ECO:0000313" key="8">
    <source>
        <dbReference type="Proteomes" id="UP001192346"/>
    </source>
</evidence>
<dbReference type="PANTHER" id="PTHR33545">
    <property type="entry name" value="UPF0750 MEMBRANE PROTEIN YITT-RELATED"/>
    <property type="match status" value="1"/>
</dbReference>
<gene>
    <name evidence="7" type="ORF">FEF22_001880</name>
</gene>
<feature type="transmembrane region" description="Helical" evidence="6">
    <location>
        <begin position="206"/>
        <end position="227"/>
    </location>
</feature>
<dbReference type="InterPro" id="IPR051461">
    <property type="entry name" value="UPF0750_membrane"/>
</dbReference>
<dbReference type="RefSeq" id="WP_138108095.1">
    <property type="nucleotide sequence ID" value="NZ_VBRA02000009.1"/>
</dbReference>
<dbReference type="Proteomes" id="UP001192346">
    <property type="component" value="Unassembled WGS sequence"/>
</dbReference>
<evidence type="ECO:0000256" key="2">
    <source>
        <dbReference type="ARBA" id="ARBA00022475"/>
    </source>
</evidence>
<protein>
    <recommendedName>
        <fullName evidence="9">YitT family protein</fullName>
    </recommendedName>
</protein>
<evidence type="ECO:0000256" key="3">
    <source>
        <dbReference type="ARBA" id="ARBA00022692"/>
    </source>
</evidence>
<proteinExistence type="predicted"/>
<dbReference type="EMBL" id="VBRA02000009">
    <property type="protein sequence ID" value="MBP3059524.1"/>
    <property type="molecule type" value="Genomic_DNA"/>
</dbReference>
<evidence type="ECO:0008006" key="9">
    <source>
        <dbReference type="Google" id="ProtNLM"/>
    </source>
</evidence>
<organism evidence="7 8">
    <name type="scientific">Texas Phoenix palm phytoplasma</name>
    <dbReference type="NCBI Taxonomy" id="176709"/>
    <lineage>
        <taxon>Bacteria</taxon>
        <taxon>Bacillati</taxon>
        <taxon>Mycoplasmatota</taxon>
        <taxon>Mollicutes</taxon>
        <taxon>Acholeplasmatales</taxon>
        <taxon>Acholeplasmataceae</taxon>
        <taxon>Candidatus Phytoplasma</taxon>
        <taxon>16SrIV (Coconut lethal yellows group)</taxon>
    </lineage>
</organism>
<feature type="transmembrane region" description="Helical" evidence="6">
    <location>
        <begin position="172"/>
        <end position="194"/>
    </location>
</feature>
<name>A0ABS5BK10_9MOLU</name>
<evidence type="ECO:0000256" key="1">
    <source>
        <dbReference type="ARBA" id="ARBA00004651"/>
    </source>
</evidence>
<sequence length="236" mass="27303">MQNKQFKNSNLYKWSYLIFNDLILVMIIYFLTFGTRLNTGGIDGLSILTVQFLEFFFFKHKISDVIITNFMIFYNIVSLIFGYKMFGKDFVYKTVVLVIILNLGVLGLARFFGDEEQNFLLKTICQDNIYLKLTLASVVGGFFIGFALSNIRRLGYTTGGIDIFQKILKDICGINFMIVVFLTDGIIIFCSIFFESIKNFNLYYFLTQSSIRLFFSFLSILIIGFIMEKTTPLKNN</sequence>
<dbReference type="PANTHER" id="PTHR33545:SF5">
    <property type="entry name" value="UPF0750 MEMBRANE PROTEIN YITT"/>
    <property type="match status" value="1"/>
</dbReference>
<evidence type="ECO:0000256" key="6">
    <source>
        <dbReference type="SAM" id="Phobius"/>
    </source>
</evidence>
<keyword evidence="5 6" id="KW-0472">Membrane</keyword>
<dbReference type="Pfam" id="PF02588">
    <property type="entry name" value="YitT_membrane"/>
    <property type="match status" value="1"/>
</dbReference>